<proteinExistence type="predicted"/>
<name>A0A366IA11_9FIRM</name>
<gene>
    <name evidence="1" type="ORF">DES36_105179</name>
</gene>
<evidence type="ECO:0000313" key="1">
    <source>
        <dbReference type="EMBL" id="RBP66792.1"/>
    </source>
</evidence>
<comment type="caution">
    <text evidence="1">The sequence shown here is derived from an EMBL/GenBank/DDBJ whole genome shotgun (WGS) entry which is preliminary data.</text>
</comment>
<sequence length="41" mass="4807">MPRAARKVSSTGIYHIMIRGINQSVIFYDEEDKSKFLDIYI</sequence>
<dbReference type="EMBL" id="QNRX01000005">
    <property type="protein sequence ID" value="RBP66792.1"/>
    <property type="molecule type" value="Genomic_DNA"/>
</dbReference>
<reference evidence="1 2" key="1">
    <citation type="submission" date="2018-06" db="EMBL/GenBank/DDBJ databases">
        <title>Genomic Encyclopedia of Type Strains, Phase IV (KMG-IV): sequencing the most valuable type-strain genomes for metagenomic binning, comparative biology and taxonomic classification.</title>
        <authorList>
            <person name="Goeker M."/>
        </authorList>
    </citation>
    <scope>NUCLEOTIDE SEQUENCE [LARGE SCALE GENOMIC DNA]</scope>
    <source>
        <strain evidence="1 2">DSM 22112</strain>
    </source>
</reference>
<evidence type="ECO:0008006" key="3">
    <source>
        <dbReference type="Google" id="ProtNLM"/>
    </source>
</evidence>
<accession>A0A366IA11</accession>
<dbReference type="RefSeq" id="WP_278278691.1">
    <property type="nucleotide sequence ID" value="NZ_QNRX01000005.1"/>
</dbReference>
<evidence type="ECO:0000313" key="2">
    <source>
        <dbReference type="Proteomes" id="UP000253490"/>
    </source>
</evidence>
<keyword evidence="2" id="KW-1185">Reference proteome</keyword>
<organism evidence="1 2">
    <name type="scientific">Alkalibaculum bacchi</name>
    <dbReference type="NCBI Taxonomy" id="645887"/>
    <lineage>
        <taxon>Bacteria</taxon>
        <taxon>Bacillati</taxon>
        <taxon>Bacillota</taxon>
        <taxon>Clostridia</taxon>
        <taxon>Eubacteriales</taxon>
        <taxon>Eubacteriaceae</taxon>
        <taxon>Alkalibaculum</taxon>
    </lineage>
</organism>
<dbReference type="AlphaFoldDB" id="A0A366IA11"/>
<dbReference type="Proteomes" id="UP000253490">
    <property type="component" value="Unassembled WGS sequence"/>
</dbReference>
<protein>
    <recommendedName>
        <fullName evidence="3">Transposase</fullName>
    </recommendedName>
</protein>